<gene>
    <name evidence="1" type="ORF">ACA1_025830</name>
</gene>
<dbReference type="RefSeq" id="XP_004353308.1">
    <property type="nucleotide sequence ID" value="XM_004353256.1"/>
</dbReference>
<dbReference type="VEuPathDB" id="AmoebaDB:ACA1_025830"/>
<dbReference type="GeneID" id="14924780"/>
<dbReference type="AlphaFoldDB" id="L8HF29"/>
<evidence type="ECO:0000313" key="2">
    <source>
        <dbReference type="Proteomes" id="UP000011083"/>
    </source>
</evidence>
<sequence>MLSSETAFGASVPHRFCSPGLYLWHDQLNTWGELHELNTANHGIIVVEPSDLAVDECGVCGGDNSTCSDRLGVPHGAALLDACAVYSDPTGHRLLPSPSTHLTRIVNLKRTPT</sequence>
<keyword evidence="2" id="KW-1185">Reference proteome</keyword>
<protein>
    <submittedName>
        <fullName evidence="1">Uncharacterized protein</fullName>
    </submittedName>
</protein>
<name>L8HF29_ACACF</name>
<dbReference type="EMBL" id="KB007852">
    <property type="protein sequence ID" value="ELR23780.1"/>
    <property type="molecule type" value="Genomic_DNA"/>
</dbReference>
<dbReference type="Proteomes" id="UP000011083">
    <property type="component" value="Unassembled WGS sequence"/>
</dbReference>
<organism evidence="1 2">
    <name type="scientific">Acanthamoeba castellanii (strain ATCC 30010 / Neff)</name>
    <dbReference type="NCBI Taxonomy" id="1257118"/>
    <lineage>
        <taxon>Eukaryota</taxon>
        <taxon>Amoebozoa</taxon>
        <taxon>Discosea</taxon>
        <taxon>Longamoebia</taxon>
        <taxon>Centramoebida</taxon>
        <taxon>Acanthamoebidae</taxon>
        <taxon>Acanthamoeba</taxon>
    </lineage>
</organism>
<accession>L8HF29</accession>
<dbReference type="KEGG" id="acan:ACA1_025830"/>
<dbReference type="OrthoDB" id="9936463at2759"/>
<reference evidence="1 2" key="1">
    <citation type="journal article" date="2013" name="Genome Biol.">
        <title>Genome of Acanthamoeba castellanii highlights extensive lateral gene transfer and early evolution of tyrosine kinase signaling.</title>
        <authorList>
            <person name="Clarke M."/>
            <person name="Lohan A.J."/>
            <person name="Liu B."/>
            <person name="Lagkouvardos I."/>
            <person name="Roy S."/>
            <person name="Zafar N."/>
            <person name="Bertelli C."/>
            <person name="Schilde C."/>
            <person name="Kianianmomeni A."/>
            <person name="Burglin T.R."/>
            <person name="Frech C."/>
            <person name="Turcotte B."/>
            <person name="Kopec K.O."/>
            <person name="Synnott J.M."/>
            <person name="Choo C."/>
            <person name="Paponov I."/>
            <person name="Finkler A."/>
            <person name="Soon Heng Tan C."/>
            <person name="Hutchins A.P."/>
            <person name="Weinmeier T."/>
            <person name="Rattei T."/>
            <person name="Chu J.S."/>
            <person name="Gimenez G."/>
            <person name="Irimia M."/>
            <person name="Rigden D.J."/>
            <person name="Fitzpatrick D.A."/>
            <person name="Lorenzo-Morales J."/>
            <person name="Bateman A."/>
            <person name="Chiu C.H."/>
            <person name="Tang P."/>
            <person name="Hegemann P."/>
            <person name="Fromm H."/>
            <person name="Raoult D."/>
            <person name="Greub G."/>
            <person name="Miranda-Saavedra D."/>
            <person name="Chen N."/>
            <person name="Nash P."/>
            <person name="Ginger M.L."/>
            <person name="Horn M."/>
            <person name="Schaap P."/>
            <person name="Caler L."/>
            <person name="Loftus B."/>
        </authorList>
    </citation>
    <scope>NUCLEOTIDE SEQUENCE [LARGE SCALE GENOMIC DNA]</scope>
    <source>
        <strain evidence="1 2">Neff</strain>
    </source>
</reference>
<evidence type="ECO:0000313" key="1">
    <source>
        <dbReference type="EMBL" id="ELR23780.1"/>
    </source>
</evidence>
<proteinExistence type="predicted"/>